<evidence type="ECO:0000256" key="1">
    <source>
        <dbReference type="SAM" id="MobiDB-lite"/>
    </source>
</evidence>
<evidence type="ECO:0000313" key="4">
    <source>
        <dbReference type="Proteomes" id="UP001218071"/>
    </source>
</evidence>
<proteinExistence type="predicted"/>
<dbReference type="EMBL" id="CP063194">
    <property type="protein sequence ID" value="WCZ39097.1"/>
    <property type="molecule type" value="Genomic_DNA"/>
</dbReference>
<keyword evidence="4" id="KW-1185">Reference proteome</keyword>
<keyword evidence="2" id="KW-0472">Membrane</keyword>
<keyword evidence="2" id="KW-1133">Transmembrane helix</keyword>
<dbReference type="RefSeq" id="WP_042404587.1">
    <property type="nucleotide sequence ID" value="NZ_CBYN010000001.1"/>
</dbReference>
<gene>
    <name evidence="3" type="ORF">CJEDD_07520</name>
</gene>
<dbReference type="Proteomes" id="UP001218071">
    <property type="component" value="Chromosome"/>
</dbReference>
<protein>
    <submittedName>
        <fullName evidence="3">Uncharacterized protein</fullName>
    </submittedName>
</protein>
<evidence type="ECO:0000313" key="3">
    <source>
        <dbReference type="EMBL" id="WCZ39097.1"/>
    </source>
</evidence>
<feature type="transmembrane region" description="Helical" evidence="2">
    <location>
        <begin position="29"/>
        <end position="47"/>
    </location>
</feature>
<evidence type="ECO:0000256" key="2">
    <source>
        <dbReference type="SAM" id="Phobius"/>
    </source>
</evidence>
<feature type="transmembrane region" description="Helical" evidence="2">
    <location>
        <begin position="130"/>
        <end position="151"/>
    </location>
</feature>
<organism evidence="3 4">
    <name type="scientific">Corynebacterium jeddahense</name>
    <dbReference type="NCBI Taxonomy" id="1414719"/>
    <lineage>
        <taxon>Bacteria</taxon>
        <taxon>Bacillati</taxon>
        <taxon>Actinomycetota</taxon>
        <taxon>Actinomycetes</taxon>
        <taxon>Mycobacteriales</taxon>
        <taxon>Corynebacteriaceae</taxon>
        <taxon>Corynebacterium</taxon>
    </lineage>
</organism>
<reference evidence="3 4" key="1">
    <citation type="submission" date="2020-10" db="EMBL/GenBank/DDBJ databases">
        <title>Complete genome sequence of Corynebacterium jeddahense DSM 45997, type strain of Corynebacterium jeddahense.</title>
        <authorList>
            <person name="Busche T."/>
            <person name="Kalinowski J."/>
            <person name="Ruckert C."/>
        </authorList>
    </citation>
    <scope>NUCLEOTIDE SEQUENCE [LARGE SCALE GENOMIC DNA]</scope>
    <source>
        <strain evidence="3 4">DSM 45997</strain>
    </source>
</reference>
<feature type="transmembrane region" description="Helical" evidence="2">
    <location>
        <begin position="73"/>
        <end position="92"/>
    </location>
</feature>
<sequence length="202" mass="21753">MTQPSTDSQSLARAEKDAASQLDMGQRRWVLVGCAAAYLVALCLPFAGDASGWQVLGASGAAKDAHTAITEYLFAWFSLLGLGVLTSLAVAVRRFSLTVAGWALTTVSLVFSVLGIWLRNSGGTGIGRGAGYYLAMLAVAVAVFTLFPLIWSRSDAQVDIARERAEAQQRDEAAYAPMVPQHENPLLIDDRRARAAERHRRS</sequence>
<feature type="region of interest" description="Disordered" evidence="1">
    <location>
        <begin position="171"/>
        <end position="202"/>
    </location>
</feature>
<keyword evidence="2" id="KW-0812">Transmembrane</keyword>
<feature type="transmembrane region" description="Helical" evidence="2">
    <location>
        <begin position="99"/>
        <end position="118"/>
    </location>
</feature>
<name>A0ABY7UK38_9CORY</name>
<accession>A0ABY7UK38</accession>